<keyword evidence="2" id="KW-1185">Reference proteome</keyword>
<dbReference type="Proteomes" id="UP001338125">
    <property type="component" value="Unassembled WGS sequence"/>
</dbReference>
<sequence>MAVSGCHARHQNRCGACGFLFQVGDRIIALVSKDSTPVTSSVPYTIHDADTFQESSLYTQSRAGATSYPTRCPRCTNRESAMMHIDCFRLFIQECTAKDKEIRLWQAATWRIHWTSSSSTFLMDNDVSSTSTMRRAAELCHLPELRLLPAEVIEKIWRFSQPNAISRFASVLDLAHAFSIAEHQGSPLSLPVGSVDAWSRGGDPVIRTSDLDKPIIRLTFDLLGLQRIEKLDERPERGNHRSDAALYIVADAKYYSEVSVDVHHGLGHLSKLFAPQSPAKMWDTPCPPMLDECELFPRPRQWIPRPRFSTIQLDRCTGITFFIHHANWHAIHGHTPAQPHAQATFERLCSWQQRHTTWVYVPLRQGITAFGVRAGKPLKIDTSFILNPCFLLRTPSDGDLVVGHYPENESEDLILGSGPKLTLIHDLGYARHLSALYTHPKNKEDIVMSPHVPVFENPFSDKACFASAPLENVASIQAFYEEENGYCLGFILRYENGSERAVGQCRTGKDLVRTIVNPACLCFFHEDHHKPVTSRTVRLEVSTSPEHQHDKPGWTCSPMCGTVETWYNHFSMQLYIVGIDQ</sequence>
<comment type="caution">
    <text evidence="1">The sequence shown here is derived from an EMBL/GenBank/DDBJ whole genome shotgun (WGS) entry which is preliminary data.</text>
</comment>
<gene>
    <name evidence="1" type="ORF">PT974_05970</name>
</gene>
<proteinExistence type="predicted"/>
<name>A0ABR0SK67_9HYPO</name>
<organism evidence="1 2">
    <name type="scientific">Cladobotryum mycophilum</name>
    <dbReference type="NCBI Taxonomy" id="491253"/>
    <lineage>
        <taxon>Eukaryota</taxon>
        <taxon>Fungi</taxon>
        <taxon>Dikarya</taxon>
        <taxon>Ascomycota</taxon>
        <taxon>Pezizomycotina</taxon>
        <taxon>Sordariomycetes</taxon>
        <taxon>Hypocreomycetidae</taxon>
        <taxon>Hypocreales</taxon>
        <taxon>Hypocreaceae</taxon>
        <taxon>Cladobotryum</taxon>
    </lineage>
</organism>
<accession>A0ABR0SK67</accession>
<evidence type="ECO:0000313" key="1">
    <source>
        <dbReference type="EMBL" id="KAK5992557.1"/>
    </source>
</evidence>
<reference evidence="1 2" key="1">
    <citation type="submission" date="2024-01" db="EMBL/GenBank/DDBJ databases">
        <title>Complete genome of Cladobotryum mycophilum ATHUM6906.</title>
        <authorList>
            <person name="Christinaki A.C."/>
            <person name="Myridakis A.I."/>
            <person name="Kouvelis V.N."/>
        </authorList>
    </citation>
    <scope>NUCLEOTIDE SEQUENCE [LARGE SCALE GENOMIC DNA]</scope>
    <source>
        <strain evidence="1 2">ATHUM6906</strain>
    </source>
</reference>
<evidence type="ECO:0000313" key="2">
    <source>
        <dbReference type="Proteomes" id="UP001338125"/>
    </source>
</evidence>
<protein>
    <submittedName>
        <fullName evidence="1">Uncharacterized protein</fullName>
    </submittedName>
</protein>
<dbReference type="EMBL" id="JAVFKD010000012">
    <property type="protein sequence ID" value="KAK5992557.1"/>
    <property type="molecule type" value="Genomic_DNA"/>
</dbReference>